<evidence type="ECO:0000259" key="2">
    <source>
        <dbReference type="Pfam" id="PF12281"/>
    </source>
</evidence>
<dbReference type="EMBL" id="JAELXT010000008">
    <property type="protein sequence ID" value="MBJ6125867.1"/>
    <property type="molecule type" value="Genomic_DNA"/>
</dbReference>
<evidence type="ECO:0000313" key="4">
    <source>
        <dbReference type="Proteomes" id="UP000620670"/>
    </source>
</evidence>
<comment type="caution">
    <text evidence="3">The sequence shown here is derived from an EMBL/GenBank/DDBJ whole genome shotgun (WGS) entry which is preliminary data.</text>
</comment>
<evidence type="ECO:0000256" key="1">
    <source>
        <dbReference type="SAM" id="MobiDB-lite"/>
    </source>
</evidence>
<dbReference type="Pfam" id="PF12281">
    <property type="entry name" value="NTP_transf_8"/>
    <property type="match status" value="1"/>
</dbReference>
<feature type="domain" description="Nucleotidyltransferase-like" evidence="2">
    <location>
        <begin position="123"/>
        <end position="326"/>
    </location>
</feature>
<feature type="compositionally biased region" description="Polar residues" evidence="1">
    <location>
        <begin position="1"/>
        <end position="13"/>
    </location>
</feature>
<feature type="region of interest" description="Disordered" evidence="1">
    <location>
        <begin position="1"/>
        <end position="20"/>
    </location>
</feature>
<reference evidence="4" key="1">
    <citation type="submission" date="2020-12" db="EMBL/GenBank/DDBJ databases">
        <title>Hymenobacter sp.</title>
        <authorList>
            <person name="Kim M.K."/>
        </authorList>
    </citation>
    <scope>NUCLEOTIDE SEQUENCE [LARGE SCALE GENOMIC DNA]</scope>
    <source>
        <strain evidence="4">BT325</strain>
    </source>
</reference>
<accession>A0ABS0Y0N2</accession>
<dbReference type="InterPro" id="IPR058575">
    <property type="entry name" value="NTP_transf_8_dom"/>
</dbReference>
<sequence>MSSVETVTFQELNNDQRREKVNSDQRYASWYEAKLRAESYRGSLVWQEVKGEQYLVRSYYDASGNRRQKSEGRRSPETEKIKADWEQGRQEAVERLKSMREVMVRQAAINRAVRLGRVPLMGARVIRALDEAGLLGNGIRIVGTNAVYAYEAVAGVMVDPDITTTLDIDLLLDARLSLRIVTSDDVAEPALIGLLRKVDKSFERTSETFRAVNREGYVVDLIKPQRNPPWQNERVQVGCVEDDLTAVPIDGLAWHESAPPFEAIAIDEKGGPVRIVASDPRVFAAYKLWLSGQPDRDPTKRRRDAAQARAVAQIVGRYLQHLPFEANDLRMLPRDLFDAAKPLFETNEAKDANSF</sequence>
<organism evidence="3 4">
    <name type="scientific">Microvirga splendida</name>
    <dbReference type="NCBI Taxonomy" id="2795727"/>
    <lineage>
        <taxon>Bacteria</taxon>
        <taxon>Pseudomonadati</taxon>
        <taxon>Pseudomonadota</taxon>
        <taxon>Alphaproteobacteria</taxon>
        <taxon>Hyphomicrobiales</taxon>
        <taxon>Methylobacteriaceae</taxon>
        <taxon>Microvirga</taxon>
    </lineage>
</organism>
<keyword evidence="4" id="KW-1185">Reference proteome</keyword>
<name>A0ABS0Y0N2_9HYPH</name>
<gene>
    <name evidence="3" type="ORF">JAO75_10675</name>
</gene>
<evidence type="ECO:0000313" key="3">
    <source>
        <dbReference type="EMBL" id="MBJ6125867.1"/>
    </source>
</evidence>
<proteinExistence type="predicted"/>
<protein>
    <submittedName>
        <fullName evidence="3">Nucleotidyltransferase domain-containing protein</fullName>
    </submittedName>
</protein>
<dbReference type="Proteomes" id="UP000620670">
    <property type="component" value="Unassembled WGS sequence"/>
</dbReference>